<proteinExistence type="predicted"/>
<sequence length="134" mass="15075">MSAQEQWEQGNYLAAALDATGSVLNFTQLFKACFTGDVRLLARGSWGEGWRRIDEITIDDEVLSRDEHDPSGPLAWKKVEETFERVGLVLELEAGGRTIDRIPSITSYCLRWFPNDDIIARNCTCDSKNVVPIP</sequence>
<name>A0A7V9ACA5_9BACT</name>
<protein>
    <submittedName>
        <fullName evidence="1">Uncharacterized protein</fullName>
    </submittedName>
</protein>
<accession>A0A7V9ACA5</accession>
<keyword evidence="2" id="KW-1185">Reference proteome</keyword>
<evidence type="ECO:0000313" key="1">
    <source>
        <dbReference type="EMBL" id="MBA2227076.1"/>
    </source>
</evidence>
<gene>
    <name evidence="1" type="ORF">H0921_13005</name>
</gene>
<organism evidence="1 2">
    <name type="scientific">Thermogemmata fonticola</name>
    <dbReference type="NCBI Taxonomy" id="2755323"/>
    <lineage>
        <taxon>Bacteria</taxon>
        <taxon>Pseudomonadati</taxon>
        <taxon>Planctomycetota</taxon>
        <taxon>Planctomycetia</taxon>
        <taxon>Gemmatales</taxon>
        <taxon>Gemmataceae</taxon>
        <taxon>Thermogemmata</taxon>
    </lineage>
</organism>
<dbReference type="EMBL" id="JACEFB010000010">
    <property type="protein sequence ID" value="MBA2227076.1"/>
    <property type="molecule type" value="Genomic_DNA"/>
</dbReference>
<evidence type="ECO:0000313" key="2">
    <source>
        <dbReference type="Proteomes" id="UP000542342"/>
    </source>
</evidence>
<comment type="caution">
    <text evidence="1">The sequence shown here is derived from an EMBL/GenBank/DDBJ whole genome shotgun (WGS) entry which is preliminary data.</text>
</comment>
<dbReference type="RefSeq" id="WP_194538820.1">
    <property type="nucleotide sequence ID" value="NZ_JACEFB010000010.1"/>
</dbReference>
<reference evidence="1 2" key="1">
    <citation type="submission" date="2020-07" db="EMBL/GenBank/DDBJ databases">
        <title>Thermogemmata thermophila gen. nov., sp. nov., a novel moderate thermophilic planctomycete from a Kamchatka hot spring.</title>
        <authorList>
            <person name="Elcheninov A.G."/>
            <person name="Podosokorskaya O.A."/>
            <person name="Kovaleva O.L."/>
            <person name="Novikov A."/>
            <person name="Bonch-Osmolovskaya E.A."/>
            <person name="Toshchakov S.V."/>
            <person name="Kublanov I.V."/>
        </authorList>
    </citation>
    <scope>NUCLEOTIDE SEQUENCE [LARGE SCALE GENOMIC DNA]</scope>
    <source>
        <strain evidence="1 2">2918</strain>
    </source>
</reference>
<dbReference type="Proteomes" id="UP000542342">
    <property type="component" value="Unassembled WGS sequence"/>
</dbReference>
<dbReference type="AlphaFoldDB" id="A0A7V9ACA5"/>